<dbReference type="AlphaFoldDB" id="A0A9W5YFQ8"/>
<name>A0A9W5YFQ8_9FIRM</name>
<comment type="cofactor">
    <cofactor evidence="8">
        <name>Zn(2+)</name>
        <dbReference type="ChEBI" id="CHEBI:29105"/>
    </cofactor>
</comment>
<dbReference type="EMBL" id="BRLB01000014">
    <property type="protein sequence ID" value="GKX31089.1"/>
    <property type="molecule type" value="Genomic_DNA"/>
</dbReference>
<keyword evidence="8" id="KW-0862">Zinc</keyword>
<dbReference type="InterPro" id="IPR003726">
    <property type="entry name" value="HCY_dom"/>
</dbReference>
<evidence type="ECO:0000256" key="8">
    <source>
        <dbReference type="PROSITE-ProRule" id="PRU00333"/>
    </source>
</evidence>
<dbReference type="GO" id="GO:0004489">
    <property type="term" value="F:methylenetetrahydrofolate reductase [NAD(P)H] activity"/>
    <property type="evidence" value="ECO:0007669"/>
    <property type="project" value="InterPro"/>
</dbReference>
<keyword evidence="4" id="KW-0285">Flavoprotein</keyword>
<proteinExistence type="predicted"/>
<dbReference type="InterPro" id="IPR029041">
    <property type="entry name" value="FAD-linked_oxidoreductase-like"/>
</dbReference>
<dbReference type="InterPro" id="IPR036589">
    <property type="entry name" value="HCY_dom_sf"/>
</dbReference>
<dbReference type="GO" id="GO:0046872">
    <property type="term" value="F:metal ion binding"/>
    <property type="evidence" value="ECO:0007669"/>
    <property type="project" value="UniProtKB-KW"/>
</dbReference>
<dbReference type="Proteomes" id="UP001144256">
    <property type="component" value="Unassembled WGS sequence"/>
</dbReference>
<organism evidence="10 11">
    <name type="scientific">Vallitalea longa</name>
    <dbReference type="NCBI Taxonomy" id="2936439"/>
    <lineage>
        <taxon>Bacteria</taxon>
        <taxon>Bacillati</taxon>
        <taxon>Bacillota</taxon>
        <taxon>Clostridia</taxon>
        <taxon>Lachnospirales</taxon>
        <taxon>Vallitaleaceae</taxon>
        <taxon>Vallitalea</taxon>
    </lineage>
</organism>
<keyword evidence="11" id="KW-1185">Reference proteome</keyword>
<dbReference type="NCBIfam" id="NF006396">
    <property type="entry name" value="PRK08645.1"/>
    <property type="match status" value="1"/>
</dbReference>
<dbReference type="PROSITE" id="PS50970">
    <property type="entry name" value="HCY"/>
    <property type="match status" value="1"/>
</dbReference>
<sequence>MHLKDYLKNKILIADGAMGTYYSKKTNKNTTVSEFANINDKKIIEAIHNEYIDAGAKLIRTNTFSANTVSLKCNRNELREIITEGYNIAMNCTMDKDVFVGASIGPIPEKLDSEKESILDEYYFIIDTLISLGADIFIFETFSNINYIKILTEYILSKNQQAEIIAQFKVNSFGYSKDGISARRLIEEARKIKGLVAYGFNCGIGVRHLYKVIRLLDIENENIVAIPNAGYPDKIYERTVYRDNAKYFGEAIIDIKKLGVKVIGGCCGTTPDHIKEIVNSLDGDYEPSSISHRNAIKKTRNINAVPNRFYKKLQEDRFVVAVELDPPHNGNAQKIMECAHRLKAEGVDIITIADSPLSRPRADSIIMANKIAKEVGIDVMPHICCRDKNVIALKSVIMGAHIEKIRNLLLVTGDPIPSEERIETSSVFNVNSIKLMELVKELNVDYDKDDSIIYGGALNPNLTHVDKIIKRIKRKQEAGAKYLLTQPVYNEKAINNLKMIKENTDIKILGGIMPIVSYRNAQFLNNEIAGIEIPDDICNMFSKDMTREEAENVGVRVAVDMAMNIKDIVDGIYLMTPFNRVEMVSKIVKCIR</sequence>
<keyword evidence="3 8" id="KW-0489">Methyltransferase</keyword>
<comment type="pathway">
    <text evidence="2">One-carbon metabolism; tetrahydrofolate interconversion.</text>
</comment>
<gene>
    <name evidence="10" type="ORF">SH1V18_35690</name>
</gene>
<evidence type="ECO:0000313" key="11">
    <source>
        <dbReference type="Proteomes" id="UP001144256"/>
    </source>
</evidence>
<comment type="cofactor">
    <cofactor evidence="1">
        <name>FAD</name>
        <dbReference type="ChEBI" id="CHEBI:57692"/>
    </cofactor>
</comment>
<dbReference type="InterPro" id="IPR003171">
    <property type="entry name" value="Mehydrof_redctse-like"/>
</dbReference>
<evidence type="ECO:0000313" key="10">
    <source>
        <dbReference type="EMBL" id="GKX31089.1"/>
    </source>
</evidence>
<keyword evidence="8" id="KW-0479">Metal-binding</keyword>
<dbReference type="Gene3D" id="3.20.20.330">
    <property type="entry name" value="Homocysteine-binding-like domain"/>
    <property type="match status" value="1"/>
</dbReference>
<evidence type="ECO:0000256" key="5">
    <source>
        <dbReference type="ARBA" id="ARBA00022679"/>
    </source>
</evidence>
<dbReference type="GO" id="GO:0006555">
    <property type="term" value="P:methionine metabolic process"/>
    <property type="evidence" value="ECO:0007669"/>
    <property type="project" value="InterPro"/>
</dbReference>
<evidence type="ECO:0000256" key="1">
    <source>
        <dbReference type="ARBA" id="ARBA00001974"/>
    </source>
</evidence>
<accession>A0A9W5YFQ8</accession>
<dbReference type="PANTHER" id="PTHR11103:SF18">
    <property type="entry name" value="SLR1189 PROTEIN"/>
    <property type="match status" value="1"/>
</dbReference>
<keyword evidence="5 8" id="KW-0808">Transferase</keyword>
<evidence type="ECO:0000256" key="7">
    <source>
        <dbReference type="ARBA" id="ARBA00023002"/>
    </source>
</evidence>
<evidence type="ECO:0000256" key="3">
    <source>
        <dbReference type="ARBA" id="ARBA00022603"/>
    </source>
</evidence>
<dbReference type="RefSeq" id="WP_281817783.1">
    <property type="nucleotide sequence ID" value="NZ_BRLB01000014.1"/>
</dbReference>
<dbReference type="SUPFAM" id="SSF82282">
    <property type="entry name" value="Homocysteine S-methyltransferase"/>
    <property type="match status" value="1"/>
</dbReference>
<feature type="binding site" evidence="8">
    <location>
        <position position="202"/>
    </location>
    <ligand>
        <name>Zn(2+)</name>
        <dbReference type="ChEBI" id="CHEBI:29105"/>
    </ligand>
</feature>
<keyword evidence="6" id="KW-0274">FAD</keyword>
<feature type="domain" description="Hcy-binding" evidence="9">
    <location>
        <begin position="1"/>
        <end position="281"/>
    </location>
</feature>
<dbReference type="Pfam" id="PF02574">
    <property type="entry name" value="S-methyl_trans"/>
    <property type="match status" value="1"/>
</dbReference>
<evidence type="ECO:0000256" key="6">
    <source>
        <dbReference type="ARBA" id="ARBA00022827"/>
    </source>
</evidence>
<feature type="binding site" evidence="8">
    <location>
        <position position="266"/>
    </location>
    <ligand>
        <name>Zn(2+)</name>
        <dbReference type="ChEBI" id="CHEBI:29105"/>
    </ligand>
</feature>
<evidence type="ECO:0000256" key="4">
    <source>
        <dbReference type="ARBA" id="ARBA00022630"/>
    </source>
</evidence>
<dbReference type="PANTHER" id="PTHR11103">
    <property type="entry name" value="SLR1189 PROTEIN"/>
    <property type="match status" value="1"/>
</dbReference>
<comment type="caution">
    <text evidence="10">The sequence shown here is derived from an EMBL/GenBank/DDBJ whole genome shotgun (WGS) entry which is preliminary data.</text>
</comment>
<evidence type="ECO:0000256" key="2">
    <source>
        <dbReference type="ARBA" id="ARBA00004777"/>
    </source>
</evidence>
<dbReference type="CDD" id="cd00537">
    <property type="entry name" value="MTHFR"/>
    <property type="match status" value="1"/>
</dbReference>
<dbReference type="Gene3D" id="3.20.20.220">
    <property type="match status" value="1"/>
</dbReference>
<evidence type="ECO:0000259" key="9">
    <source>
        <dbReference type="PROSITE" id="PS50970"/>
    </source>
</evidence>
<dbReference type="GO" id="GO:0008168">
    <property type="term" value="F:methyltransferase activity"/>
    <property type="evidence" value="ECO:0007669"/>
    <property type="project" value="UniProtKB-UniRule"/>
</dbReference>
<keyword evidence="7" id="KW-0560">Oxidoreductase</keyword>
<protein>
    <submittedName>
        <fullName evidence="10">Bifunctional homocysteine S-methyltransferase/5,10-methylenetetrahydrofolate reductase</fullName>
    </submittedName>
</protein>
<reference evidence="10" key="1">
    <citation type="submission" date="2022-06" db="EMBL/GenBank/DDBJ databases">
        <title>Vallitalea longa sp. nov., an anaerobic bacterium isolated from marine sediment.</title>
        <authorList>
            <person name="Hirano S."/>
            <person name="Terahara T."/>
            <person name="Mori K."/>
            <person name="Hamada M."/>
            <person name="Matsumoto R."/>
            <person name="Kobayashi T."/>
        </authorList>
    </citation>
    <scope>NUCLEOTIDE SEQUENCE</scope>
    <source>
        <strain evidence="10">SH18-1</strain>
    </source>
</reference>
<feature type="binding site" evidence="8">
    <location>
        <position position="267"/>
    </location>
    <ligand>
        <name>Zn(2+)</name>
        <dbReference type="ChEBI" id="CHEBI:29105"/>
    </ligand>
</feature>
<dbReference type="Pfam" id="PF02219">
    <property type="entry name" value="MTHFR"/>
    <property type="match status" value="1"/>
</dbReference>
<dbReference type="SUPFAM" id="SSF51730">
    <property type="entry name" value="FAD-linked oxidoreductase"/>
    <property type="match status" value="1"/>
</dbReference>
<dbReference type="GO" id="GO:0032259">
    <property type="term" value="P:methylation"/>
    <property type="evidence" value="ECO:0007669"/>
    <property type="project" value="UniProtKB-KW"/>
</dbReference>